<keyword evidence="4 7" id="KW-0812">Transmembrane</keyword>
<evidence type="ECO:0000256" key="3">
    <source>
        <dbReference type="ARBA" id="ARBA00022519"/>
    </source>
</evidence>
<dbReference type="InterPro" id="IPR023679">
    <property type="entry name" value="UPF0761_bac"/>
</dbReference>
<dbReference type="HAMAP" id="MF_00672">
    <property type="entry name" value="UPF0761"/>
    <property type="match status" value="1"/>
</dbReference>
<comment type="similarity">
    <text evidence="7">Belongs to the UPF0761 family.</text>
</comment>
<feature type="transmembrane region" description="Helical" evidence="7">
    <location>
        <begin position="38"/>
        <end position="66"/>
    </location>
</feature>
<dbReference type="Pfam" id="PF03631">
    <property type="entry name" value="Virul_fac_BrkB"/>
    <property type="match status" value="1"/>
</dbReference>
<proteinExistence type="inferred from homology"/>
<keyword evidence="2 7" id="KW-1003">Cell membrane</keyword>
<feature type="transmembrane region" description="Helical" evidence="7">
    <location>
        <begin position="103"/>
        <end position="122"/>
    </location>
</feature>
<keyword evidence="5 7" id="KW-1133">Transmembrane helix</keyword>
<feature type="transmembrane region" description="Helical" evidence="7">
    <location>
        <begin position="248"/>
        <end position="270"/>
    </location>
</feature>
<reference evidence="8 9" key="1">
    <citation type="submission" date="2020-09" db="EMBL/GenBank/DDBJ databases">
        <title>Pseudoxanthomonas sp. CAU 1598 isolated from sand of Yaerae Beach.</title>
        <authorList>
            <person name="Kim W."/>
        </authorList>
    </citation>
    <scope>NUCLEOTIDE SEQUENCE [LARGE SCALE GENOMIC DNA]</scope>
    <source>
        <strain evidence="8 9">CAU 1598</strain>
    </source>
</reference>
<evidence type="ECO:0000256" key="7">
    <source>
        <dbReference type="HAMAP-Rule" id="MF_00672"/>
    </source>
</evidence>
<dbReference type="Proteomes" id="UP000613768">
    <property type="component" value="Unassembled WGS sequence"/>
</dbReference>
<protein>
    <recommendedName>
        <fullName evidence="7">UPF0761 membrane protein IFO71_07300</fullName>
    </recommendedName>
</protein>
<dbReference type="NCBIfam" id="TIGR00765">
    <property type="entry name" value="yihY_not_rbn"/>
    <property type="match status" value="1"/>
</dbReference>
<keyword evidence="3" id="KW-0997">Cell inner membrane</keyword>
<dbReference type="AlphaFoldDB" id="A0AAW3ZHI3"/>
<dbReference type="GO" id="GO:0005886">
    <property type="term" value="C:plasma membrane"/>
    <property type="evidence" value="ECO:0007669"/>
    <property type="project" value="UniProtKB-SubCell"/>
</dbReference>
<evidence type="ECO:0000256" key="4">
    <source>
        <dbReference type="ARBA" id="ARBA00022692"/>
    </source>
</evidence>
<comment type="subcellular location">
    <subcellularLocation>
        <location evidence="1 7">Cell membrane</location>
        <topology evidence="1 7">Multi-pass membrane protein</topology>
    </subcellularLocation>
</comment>
<organism evidence="8 9">
    <name type="scientific">Pseudomarimonas arenosa</name>
    <dbReference type="NCBI Taxonomy" id="2774145"/>
    <lineage>
        <taxon>Bacteria</taxon>
        <taxon>Pseudomonadati</taxon>
        <taxon>Pseudomonadota</taxon>
        <taxon>Gammaproteobacteria</taxon>
        <taxon>Lysobacterales</taxon>
        <taxon>Lysobacteraceae</taxon>
        <taxon>Pseudomarimonas</taxon>
    </lineage>
</organism>
<comment type="caution">
    <text evidence="8">The sequence shown here is derived from an EMBL/GenBank/DDBJ whole genome shotgun (WGS) entry which is preliminary data.</text>
</comment>
<dbReference type="PANTHER" id="PTHR30213">
    <property type="entry name" value="INNER MEMBRANE PROTEIN YHJD"/>
    <property type="match status" value="1"/>
</dbReference>
<accession>A0AAW3ZHI3</accession>
<evidence type="ECO:0000256" key="5">
    <source>
        <dbReference type="ARBA" id="ARBA00022989"/>
    </source>
</evidence>
<comment type="caution">
    <text evidence="7">Lacks conserved residue(s) required for the propagation of feature annotation.</text>
</comment>
<evidence type="ECO:0000313" key="8">
    <source>
        <dbReference type="EMBL" id="MBD8525543.1"/>
    </source>
</evidence>
<dbReference type="EMBL" id="JACYTR010000010">
    <property type="protein sequence ID" value="MBD8525543.1"/>
    <property type="molecule type" value="Genomic_DNA"/>
</dbReference>
<gene>
    <name evidence="8" type="ORF">IFO71_07300</name>
</gene>
<keyword evidence="6 7" id="KW-0472">Membrane</keyword>
<dbReference type="InterPro" id="IPR017039">
    <property type="entry name" value="Virul_fac_BrkB"/>
</dbReference>
<evidence type="ECO:0000256" key="2">
    <source>
        <dbReference type="ARBA" id="ARBA00022475"/>
    </source>
</evidence>
<evidence type="ECO:0000256" key="6">
    <source>
        <dbReference type="ARBA" id="ARBA00023136"/>
    </source>
</evidence>
<feature type="transmembrane region" description="Helical" evidence="7">
    <location>
        <begin position="183"/>
        <end position="203"/>
    </location>
</feature>
<evidence type="ECO:0000313" key="9">
    <source>
        <dbReference type="Proteomes" id="UP000613768"/>
    </source>
</evidence>
<dbReference type="RefSeq" id="WP_192028892.1">
    <property type="nucleotide sequence ID" value="NZ_JACYTR010000010.1"/>
</dbReference>
<name>A0AAW3ZHI3_9GAMM</name>
<evidence type="ECO:0000256" key="1">
    <source>
        <dbReference type="ARBA" id="ARBA00004651"/>
    </source>
</evidence>
<feature type="transmembrane region" description="Helical" evidence="7">
    <location>
        <begin position="143"/>
        <end position="171"/>
    </location>
</feature>
<keyword evidence="9" id="KW-1185">Reference proteome</keyword>
<dbReference type="PANTHER" id="PTHR30213:SF0">
    <property type="entry name" value="UPF0761 MEMBRANE PROTEIN YIHY"/>
    <property type="match status" value="1"/>
</dbReference>
<sequence>MTQQRPWWIPPPHARERIQAFSQFVWRRFVEDRCFESAAVLAYGTVFAIVPLSLAVFGILAAFPVFDQWSDTLSDFLFTNFVPGAARVVENYVREFADSAQQLTTTGLLALLLSALFIMVSVEDTLNRIWRVSVARKPMSRFMVYWTALTLGPLLVVSSLALSSWIFALPWVAETPISGVSQMLIRLLPFAVELGAFTLAYMLIPNHRVSWRHALIGGVLASLLFETAKAGLGFYLRQVPTYQQIYGALAVLPIFLVWIYLSWAVVLLGASIAASLSSFRFQPASARLPKAAEWMAGLRLVSRMLEAQARGGSLSLETLRQIEKAIDDDTLVQLLDRLTRSEIFQRNEDGDWMLARDPHALSLADVHLALAVPITLQPPGRVGVEDAIGRRVLGLAETLKAQLSPTLEQSVATLLMPIDSDDSEVPRDDASV</sequence>